<dbReference type="Proteomes" id="UP000249091">
    <property type="component" value="Chromosome 1"/>
</dbReference>
<sequence>MEVAKRYSSMVVCAGAGGLALGLEKAGFDPVLLLDNRKEACETLRTNRPDWNVLHMDLQDFDPMDQGTPEVDLLAAGLPRLRGSAAAARDLDPDKDFELVKAAVWLTHAVRPRAVLLDNVPDFVTSAVYAELRSFVQAELEHLGYRLGWYVVNAVDYGVAQLRKHGILVALQRSAFDQFAIPPSIVPRRTVGEVLRESMRMGGWSRADEWAALANRPAPTLVGGSWDRGGADLGPTGTKRSWEEMGVDGGTISDAVPGVDFAWNPSGDRSERVRLTVAQAAILQGFPEEWYVAGRKTAMYRQIANAMPPPLAQALGTALVDAIG</sequence>
<dbReference type="GO" id="GO:0032259">
    <property type="term" value="P:methylation"/>
    <property type="evidence" value="ECO:0007669"/>
    <property type="project" value="UniProtKB-KW"/>
</dbReference>
<dbReference type="SUPFAM" id="SSF53335">
    <property type="entry name" value="S-adenosyl-L-methionine-dependent methyltransferases"/>
    <property type="match status" value="1"/>
</dbReference>
<evidence type="ECO:0000256" key="6">
    <source>
        <dbReference type="PROSITE-ProRule" id="PRU01016"/>
    </source>
</evidence>
<dbReference type="InterPro" id="IPR001525">
    <property type="entry name" value="C5_MeTfrase"/>
</dbReference>
<dbReference type="PROSITE" id="PS51679">
    <property type="entry name" value="SAM_MT_C5"/>
    <property type="match status" value="1"/>
</dbReference>
<keyword evidence="8" id="KW-1185">Reference proteome</keyword>
<dbReference type="EC" id="2.1.1.37" evidence="1"/>
<dbReference type="PANTHER" id="PTHR10629">
    <property type="entry name" value="CYTOSINE-SPECIFIC METHYLTRANSFERASE"/>
    <property type="match status" value="1"/>
</dbReference>
<reference evidence="7 8" key="1">
    <citation type="submission" date="2018-06" db="EMBL/GenBank/DDBJ databases">
        <authorList>
            <consortium name="Pathogen Informatics"/>
            <person name="Doyle S."/>
        </authorList>
    </citation>
    <scope>NUCLEOTIDE SEQUENCE [LARGE SCALE GENOMIC DNA]</scope>
    <source>
        <strain evidence="7 8">NCTC10994</strain>
    </source>
</reference>
<dbReference type="Gene3D" id="3.90.120.10">
    <property type="entry name" value="DNA Methylase, subunit A, domain 2"/>
    <property type="match status" value="1"/>
</dbReference>
<dbReference type="PRINTS" id="PR00105">
    <property type="entry name" value="C5METTRFRASE"/>
</dbReference>
<name>A0A2X4TQW4_9NOCA</name>
<dbReference type="GO" id="GO:0003677">
    <property type="term" value="F:DNA binding"/>
    <property type="evidence" value="ECO:0007669"/>
    <property type="project" value="TreeGrafter"/>
</dbReference>
<dbReference type="Pfam" id="PF00145">
    <property type="entry name" value="DNA_methylase"/>
    <property type="match status" value="1"/>
</dbReference>
<keyword evidence="3 6" id="KW-0808">Transferase</keyword>
<dbReference type="GO" id="GO:0044027">
    <property type="term" value="P:negative regulation of gene expression via chromosomal CpG island methylation"/>
    <property type="evidence" value="ECO:0007669"/>
    <property type="project" value="TreeGrafter"/>
</dbReference>
<dbReference type="PANTHER" id="PTHR10629:SF52">
    <property type="entry name" value="DNA (CYTOSINE-5)-METHYLTRANSFERASE 1"/>
    <property type="match status" value="1"/>
</dbReference>
<evidence type="ECO:0000256" key="4">
    <source>
        <dbReference type="ARBA" id="ARBA00022691"/>
    </source>
</evidence>
<accession>A0A2X4TQW4</accession>
<keyword evidence="5" id="KW-0680">Restriction system</keyword>
<organism evidence="7 8">
    <name type="scientific">Rhodococcus coprophilus</name>
    <dbReference type="NCBI Taxonomy" id="38310"/>
    <lineage>
        <taxon>Bacteria</taxon>
        <taxon>Bacillati</taxon>
        <taxon>Actinomycetota</taxon>
        <taxon>Actinomycetes</taxon>
        <taxon>Mycobacteriales</taxon>
        <taxon>Nocardiaceae</taxon>
        <taxon>Rhodococcus</taxon>
    </lineage>
</organism>
<dbReference type="EMBL" id="LS483468">
    <property type="protein sequence ID" value="SQI29927.1"/>
    <property type="molecule type" value="Genomic_DNA"/>
</dbReference>
<proteinExistence type="inferred from homology"/>
<comment type="caution">
    <text evidence="6">Lacks conserved residue(s) required for the propagation of feature annotation.</text>
</comment>
<dbReference type="InterPro" id="IPR050390">
    <property type="entry name" value="C5-Methyltransferase"/>
</dbReference>
<evidence type="ECO:0000256" key="5">
    <source>
        <dbReference type="ARBA" id="ARBA00022747"/>
    </source>
</evidence>
<dbReference type="AlphaFoldDB" id="A0A2X4TQW4"/>
<dbReference type="GO" id="GO:0009307">
    <property type="term" value="P:DNA restriction-modification system"/>
    <property type="evidence" value="ECO:0007669"/>
    <property type="project" value="UniProtKB-KW"/>
</dbReference>
<keyword evidence="2 6" id="KW-0489">Methyltransferase</keyword>
<dbReference type="RefSeq" id="WP_072700063.1">
    <property type="nucleotide sequence ID" value="NZ_JAFBBL010000001.1"/>
</dbReference>
<dbReference type="Gene3D" id="3.40.50.150">
    <property type="entry name" value="Vaccinia Virus protein VP39"/>
    <property type="match status" value="1"/>
</dbReference>
<dbReference type="STRING" id="1219011.GCA_001895045_02076"/>
<keyword evidence="4 6" id="KW-0949">S-adenosyl-L-methionine</keyword>
<evidence type="ECO:0000256" key="3">
    <source>
        <dbReference type="ARBA" id="ARBA00022679"/>
    </source>
</evidence>
<dbReference type="KEGG" id="rcr:NCTC10994_01320"/>
<gene>
    <name evidence="7" type="primary">haeIIIM</name>
    <name evidence="7" type="ORF">NCTC10994_01320</name>
</gene>
<evidence type="ECO:0000313" key="8">
    <source>
        <dbReference type="Proteomes" id="UP000249091"/>
    </source>
</evidence>
<dbReference type="InterPro" id="IPR029063">
    <property type="entry name" value="SAM-dependent_MTases_sf"/>
</dbReference>
<evidence type="ECO:0000256" key="2">
    <source>
        <dbReference type="ARBA" id="ARBA00022603"/>
    </source>
</evidence>
<dbReference type="GO" id="GO:0003886">
    <property type="term" value="F:DNA (cytosine-5-)-methyltransferase activity"/>
    <property type="evidence" value="ECO:0007669"/>
    <property type="project" value="UniProtKB-EC"/>
</dbReference>
<protein>
    <recommendedName>
        <fullName evidence="1">DNA (cytosine-5-)-methyltransferase</fullName>
        <ecNumber evidence="1">2.1.1.37</ecNumber>
    </recommendedName>
</protein>
<evidence type="ECO:0000313" key="7">
    <source>
        <dbReference type="EMBL" id="SQI29927.1"/>
    </source>
</evidence>
<dbReference type="REBASE" id="255793">
    <property type="entry name" value="M2.Rco10994ORF1318P"/>
</dbReference>
<comment type="similarity">
    <text evidence="6">Belongs to the class I-like SAM-binding methyltransferase superfamily. C5-methyltransferase family.</text>
</comment>
<evidence type="ECO:0000256" key="1">
    <source>
        <dbReference type="ARBA" id="ARBA00011975"/>
    </source>
</evidence>